<name>A0A9J6PMV7_9GAMM</name>
<dbReference type="InterPro" id="IPR001638">
    <property type="entry name" value="Solute-binding_3/MltF_N"/>
</dbReference>
<feature type="domain" description="Solute-binding protein family 3/N-terminal" evidence="4">
    <location>
        <begin position="65"/>
        <end position="298"/>
    </location>
</feature>
<evidence type="ECO:0000259" key="4">
    <source>
        <dbReference type="SMART" id="SM00062"/>
    </source>
</evidence>
<protein>
    <submittedName>
        <fullName evidence="5">ABC transporter substrate-binding protein</fullName>
    </submittedName>
</protein>
<dbReference type="RefSeq" id="WP_267142499.1">
    <property type="nucleotide sequence ID" value="NZ_JAODIL010000070.1"/>
</dbReference>
<dbReference type="EMBL" id="JAODIM010000042">
    <property type="protein sequence ID" value="MCU5778722.1"/>
    <property type="molecule type" value="Genomic_DNA"/>
</dbReference>
<keyword evidence="6" id="KW-1185">Reference proteome</keyword>
<evidence type="ECO:0000256" key="1">
    <source>
        <dbReference type="ARBA" id="ARBA00010333"/>
    </source>
</evidence>
<sequence length="313" mass="32985">MKTNPLFTLALLSALLISGFSAAEEVNLNGQGVSVEANKAPVNTDKNPQAIASIPAGHRFAVPGKFTVAIAGLNSPPLTLFSDDNKTLLGSEADIARLVADSLGLELNVVATSWEDWPLGVASGKYDAAITNVTVTKDRKEKFDFATYRKDSLGFYVKSTSKISAINKAEDIAGLRIIVGSGTNQEAILLAWDQANQAKGLKAFTPVYSKDDAAQTLALQSGRADAYFGPNVIGAWKAALTGQTKLVGSVDGGWPKAAHIAVTLKKGNGLVDPVNIALNGVIKNGSYDKVLNRWGEGIERLDHSEINPPGLGD</sequence>
<keyword evidence="2 3" id="KW-0732">Signal</keyword>
<comment type="caution">
    <text evidence="5">The sequence shown here is derived from an EMBL/GenBank/DDBJ whole genome shotgun (WGS) entry which is preliminary data.</text>
</comment>
<gene>
    <name evidence="5" type="ORF">N5923_14605</name>
</gene>
<evidence type="ECO:0000256" key="2">
    <source>
        <dbReference type="ARBA" id="ARBA00022729"/>
    </source>
</evidence>
<evidence type="ECO:0000313" key="5">
    <source>
        <dbReference type="EMBL" id="MCU5778722.1"/>
    </source>
</evidence>
<dbReference type="SMART" id="SM00062">
    <property type="entry name" value="PBPb"/>
    <property type="match status" value="1"/>
</dbReference>
<proteinExistence type="inferred from homology"/>
<dbReference type="Gene3D" id="3.40.190.10">
    <property type="entry name" value="Periplasmic binding protein-like II"/>
    <property type="match status" value="2"/>
</dbReference>
<comment type="similarity">
    <text evidence="1">Belongs to the bacterial solute-binding protein 3 family.</text>
</comment>
<evidence type="ECO:0000313" key="6">
    <source>
        <dbReference type="Proteomes" id="UP001064262"/>
    </source>
</evidence>
<dbReference type="PANTHER" id="PTHR35936:SF19">
    <property type="entry name" value="AMINO-ACID-BINDING PROTEIN YXEM-RELATED"/>
    <property type="match status" value="1"/>
</dbReference>
<dbReference type="CDD" id="cd01004">
    <property type="entry name" value="PBP2_MidA_like"/>
    <property type="match status" value="1"/>
</dbReference>
<feature type="chain" id="PRO_5039938264" evidence="3">
    <location>
        <begin position="24"/>
        <end position="313"/>
    </location>
</feature>
<reference evidence="5" key="1">
    <citation type="submission" date="2022-09" db="EMBL/GenBank/DDBJ databases">
        <title>Winslowiella arboricola sp. nov., isolated from bleeding cankers on broadleaf hosts.</title>
        <authorList>
            <person name="Brady C."/>
            <person name="Kaur S."/>
            <person name="Crampton B."/>
            <person name="Maddock D."/>
            <person name="Arnold D."/>
            <person name="Denman S."/>
        </authorList>
    </citation>
    <scope>NUCLEOTIDE SEQUENCE</scope>
    <source>
        <strain evidence="5">BAC 15a-03b</strain>
    </source>
</reference>
<dbReference type="Pfam" id="PF00497">
    <property type="entry name" value="SBP_bac_3"/>
    <property type="match status" value="1"/>
</dbReference>
<dbReference type="Proteomes" id="UP001064262">
    <property type="component" value="Unassembled WGS sequence"/>
</dbReference>
<dbReference type="SUPFAM" id="SSF53850">
    <property type="entry name" value="Periplasmic binding protein-like II"/>
    <property type="match status" value="1"/>
</dbReference>
<feature type="signal peptide" evidence="3">
    <location>
        <begin position="1"/>
        <end position="23"/>
    </location>
</feature>
<evidence type="ECO:0000256" key="3">
    <source>
        <dbReference type="SAM" id="SignalP"/>
    </source>
</evidence>
<dbReference type="AlphaFoldDB" id="A0A9J6PMV7"/>
<organism evidence="5 6">
    <name type="scientific">Winslowiella arboricola</name>
    <dbReference type="NCBI Taxonomy" id="2978220"/>
    <lineage>
        <taxon>Bacteria</taxon>
        <taxon>Pseudomonadati</taxon>
        <taxon>Pseudomonadota</taxon>
        <taxon>Gammaproteobacteria</taxon>
        <taxon>Enterobacterales</taxon>
        <taxon>Erwiniaceae</taxon>
        <taxon>Winslowiella</taxon>
    </lineage>
</organism>
<accession>A0A9J6PMV7</accession>
<dbReference type="PANTHER" id="PTHR35936">
    <property type="entry name" value="MEMBRANE-BOUND LYTIC MUREIN TRANSGLYCOSYLASE F"/>
    <property type="match status" value="1"/>
</dbReference>